<dbReference type="InterPro" id="IPR017990">
    <property type="entry name" value="Connexin_CS"/>
</dbReference>
<reference evidence="18" key="2">
    <citation type="journal article" date="2007" name="PLoS Biol.">
        <title>Survey sequencing and comparative analysis of the elephant shark (Callorhinchus milii) genome.</title>
        <authorList>
            <person name="Venkatesh B."/>
            <person name="Kirkness E.F."/>
            <person name="Loh Y.H."/>
            <person name="Halpern A.L."/>
            <person name="Lee A.P."/>
            <person name="Johnson J."/>
            <person name="Dandona N."/>
            <person name="Viswanathan L.D."/>
            <person name="Tay A."/>
            <person name="Venter J.C."/>
            <person name="Strausberg R.L."/>
            <person name="Brenner S."/>
        </authorList>
    </citation>
    <scope>NUCLEOTIDE SEQUENCE [LARGE SCALE GENOMIC DNA]</scope>
</reference>
<feature type="compositionally biased region" description="Acidic residues" evidence="13">
    <location>
        <begin position="150"/>
        <end position="160"/>
    </location>
</feature>
<dbReference type="InterPro" id="IPR038359">
    <property type="entry name" value="Connexin_N_sf"/>
</dbReference>
<keyword evidence="7 12" id="KW-0303">Gap junction</keyword>
<evidence type="ECO:0000256" key="3">
    <source>
        <dbReference type="ARBA" id="ARBA00004651"/>
    </source>
</evidence>
<evidence type="ECO:0000259" key="15">
    <source>
        <dbReference type="SMART" id="SM00037"/>
    </source>
</evidence>
<dbReference type="GeneTree" id="ENSGT01150000286949"/>
<feature type="region of interest" description="Disordered" evidence="13">
    <location>
        <begin position="378"/>
        <end position="434"/>
    </location>
</feature>
<reference evidence="18" key="3">
    <citation type="journal article" date="2014" name="Nature">
        <title>Elephant shark genome provides unique insights into gnathostome evolution.</title>
        <authorList>
            <consortium name="International Elephant Shark Genome Sequencing Consortium"/>
            <person name="Venkatesh B."/>
            <person name="Lee A.P."/>
            <person name="Ravi V."/>
            <person name="Maurya A.K."/>
            <person name="Lian M.M."/>
            <person name="Swann J.B."/>
            <person name="Ohta Y."/>
            <person name="Flajnik M.F."/>
            <person name="Sutoh Y."/>
            <person name="Kasahara M."/>
            <person name="Hoon S."/>
            <person name="Gangu V."/>
            <person name="Roy S.W."/>
            <person name="Irimia M."/>
            <person name="Korzh V."/>
            <person name="Kondrychyn I."/>
            <person name="Lim Z.W."/>
            <person name="Tay B.H."/>
            <person name="Tohari S."/>
            <person name="Kong K.W."/>
            <person name="Ho S."/>
            <person name="Lorente-Galdos B."/>
            <person name="Quilez J."/>
            <person name="Marques-Bonet T."/>
            <person name="Raney B.J."/>
            <person name="Ingham P.W."/>
            <person name="Tay A."/>
            <person name="Hillier L.W."/>
            <person name="Minx P."/>
            <person name="Boehm T."/>
            <person name="Wilson R.K."/>
            <person name="Brenner S."/>
            <person name="Warren W.C."/>
        </authorList>
    </citation>
    <scope>NUCLEOTIDE SEQUENCE [LARGE SCALE GENOMIC DNA]</scope>
</reference>
<dbReference type="FunFam" id="1.20.1440.80:FF:000003">
    <property type="entry name" value="Gap junction protein"/>
    <property type="match status" value="1"/>
</dbReference>
<evidence type="ECO:0000313" key="17">
    <source>
        <dbReference type="Ensembl" id="ENSCMIP00000019593.1"/>
    </source>
</evidence>
<sequence length="434" mass="49109">MSNMSWAFLTRLLEEIHNHSTFVGKIWLSVLIVFRIVLTAVGGESIYSDEQSKFVCNTKQPGCENVCYDAFAPLSHVRFWVFQIILISTPSVMYLGYAIHKVARTSSSEEEDREEEEMEMERRLRFFRKRRAPPGVRWQNLRGPERTGEGEEEDEEEPMMYEEVAREKEREGRGVGRPQRHDGRRRIRQEGLMRMYVFQLICRALFEVGFLVGQYLLYGFEVHPSYVCTRQPCPHTVDCFVSRPTEKTVFLIVMYVVSCLCLLLNLGEMVHLGMGTVRDVIRSRRRRGRTSARPFPYPFPRNIPASPPGYNMVVKPNVTGSKVPNGLLAHKQVLGNVAQEVPCTSPDDNVPPDLARLHSHLREAQERLDVAFQTYNSRGNGQKCRAGSPGSGGSVAEQNRVNAAQEKQGAKPKPGSDKGSSSSKSGDGKPSVWI</sequence>
<dbReference type="SMART" id="SM00037">
    <property type="entry name" value="CNX"/>
    <property type="match status" value="1"/>
</dbReference>
<dbReference type="STRING" id="7868.ENSCMIP00000019593"/>
<feature type="transmembrane region" description="Helical" evidence="14">
    <location>
        <begin position="21"/>
        <end position="41"/>
    </location>
</feature>
<reference evidence="17" key="4">
    <citation type="submission" date="2025-08" db="UniProtKB">
        <authorList>
            <consortium name="Ensembl"/>
        </authorList>
    </citation>
    <scope>IDENTIFICATION</scope>
</reference>
<dbReference type="Pfam" id="PF00029">
    <property type="entry name" value="Connexin"/>
    <property type="match status" value="1"/>
</dbReference>
<accession>A0A4W3HQL3</accession>
<evidence type="ECO:0000256" key="5">
    <source>
        <dbReference type="ARBA" id="ARBA00022475"/>
    </source>
</evidence>
<gene>
    <name evidence="17" type="primary">gjc2</name>
</gene>
<dbReference type="Ensembl" id="ENSCMIT00000019959.1">
    <property type="protein sequence ID" value="ENSCMIP00000019593.1"/>
    <property type="gene ID" value="ENSCMIG00000009117.1"/>
</dbReference>
<dbReference type="GO" id="GO:0005243">
    <property type="term" value="F:gap junction channel activity"/>
    <property type="evidence" value="ECO:0007669"/>
    <property type="project" value="TreeGrafter"/>
</dbReference>
<proteinExistence type="inferred from homology"/>
<dbReference type="InterPro" id="IPR000500">
    <property type="entry name" value="Connexin"/>
</dbReference>
<dbReference type="OMA" id="THEQDMA"/>
<feature type="transmembrane region" description="Helical" evidence="14">
    <location>
        <begin position="195"/>
        <end position="217"/>
    </location>
</feature>
<dbReference type="Proteomes" id="UP000314986">
    <property type="component" value="Unassembled WGS sequence"/>
</dbReference>
<keyword evidence="6 12" id="KW-0812">Transmembrane</keyword>
<feature type="region of interest" description="Disordered" evidence="13">
    <location>
        <begin position="138"/>
        <end position="182"/>
    </location>
</feature>
<dbReference type="KEGG" id="cmk:103188297"/>
<evidence type="ECO:0000256" key="4">
    <source>
        <dbReference type="ARBA" id="ARBA00011455"/>
    </source>
</evidence>
<keyword evidence="5" id="KW-1003">Cell membrane</keyword>
<keyword evidence="18" id="KW-1185">Reference proteome</keyword>
<comment type="subunit">
    <text evidence="4 12">A connexon is composed of a hexamer of connexins.</text>
</comment>
<protein>
    <recommendedName>
        <fullName evidence="12">Gap junction protein</fullName>
    </recommendedName>
</protein>
<dbReference type="OrthoDB" id="8875898at2759"/>
<dbReference type="GO" id="GO:0005922">
    <property type="term" value="C:connexin complex"/>
    <property type="evidence" value="ECO:0007669"/>
    <property type="project" value="InterPro"/>
</dbReference>
<dbReference type="CTD" id="57165"/>
<feature type="domain" description="Connexin N-terminal" evidence="15">
    <location>
        <begin position="45"/>
        <end position="78"/>
    </location>
</feature>
<reference evidence="17" key="5">
    <citation type="submission" date="2025-09" db="UniProtKB">
        <authorList>
            <consortium name="Ensembl"/>
        </authorList>
    </citation>
    <scope>IDENTIFICATION</scope>
</reference>
<evidence type="ECO:0000259" key="16">
    <source>
        <dbReference type="SMART" id="SM01089"/>
    </source>
</evidence>
<feature type="domain" description="Connexin cysteine-rich" evidence="16">
    <location>
        <begin position="206"/>
        <end position="272"/>
    </location>
</feature>
<feature type="compositionally biased region" description="Basic and acidic residues" evidence="13">
    <location>
        <begin position="163"/>
        <end position="174"/>
    </location>
</feature>
<evidence type="ECO:0000256" key="11">
    <source>
        <dbReference type="ARBA" id="ARBA00038389"/>
    </source>
</evidence>
<dbReference type="PROSITE" id="PS00408">
    <property type="entry name" value="CONNEXINS_2"/>
    <property type="match status" value="1"/>
</dbReference>
<dbReference type="RefSeq" id="XP_042188111.1">
    <property type="nucleotide sequence ID" value="XM_042332177.1"/>
</dbReference>
<evidence type="ECO:0000256" key="10">
    <source>
        <dbReference type="ARBA" id="ARBA00023136"/>
    </source>
</evidence>
<keyword evidence="10 14" id="KW-0472">Membrane</keyword>
<name>A0A4W3HQL3_CALMI</name>
<feature type="transmembrane region" description="Helical" evidence="14">
    <location>
        <begin position="252"/>
        <end position="277"/>
    </location>
</feature>
<organism evidence="17 18">
    <name type="scientific">Callorhinchus milii</name>
    <name type="common">Ghost shark</name>
    <dbReference type="NCBI Taxonomy" id="7868"/>
    <lineage>
        <taxon>Eukaryota</taxon>
        <taxon>Metazoa</taxon>
        <taxon>Chordata</taxon>
        <taxon>Craniata</taxon>
        <taxon>Vertebrata</taxon>
        <taxon>Chondrichthyes</taxon>
        <taxon>Holocephali</taxon>
        <taxon>Chimaeriformes</taxon>
        <taxon>Callorhinchidae</taxon>
        <taxon>Callorhinchus</taxon>
    </lineage>
</organism>
<evidence type="ECO:0000256" key="6">
    <source>
        <dbReference type="ARBA" id="ARBA00022692"/>
    </source>
</evidence>
<evidence type="ECO:0000256" key="12">
    <source>
        <dbReference type="RuleBase" id="RU000630"/>
    </source>
</evidence>
<evidence type="ECO:0000256" key="2">
    <source>
        <dbReference type="ARBA" id="ARBA00004610"/>
    </source>
</evidence>
<dbReference type="AlphaFoldDB" id="A0A4W3HQL3"/>
<keyword evidence="8" id="KW-0965">Cell junction</keyword>
<dbReference type="PANTHER" id="PTHR11984">
    <property type="entry name" value="CONNEXIN"/>
    <property type="match status" value="1"/>
</dbReference>
<feature type="compositionally biased region" description="Low complexity" evidence="13">
    <location>
        <begin position="411"/>
        <end position="434"/>
    </location>
</feature>
<dbReference type="GO" id="GO:0007267">
    <property type="term" value="P:cell-cell signaling"/>
    <property type="evidence" value="ECO:0007669"/>
    <property type="project" value="TreeGrafter"/>
</dbReference>
<evidence type="ECO:0000256" key="8">
    <source>
        <dbReference type="ARBA" id="ARBA00022949"/>
    </source>
</evidence>
<comment type="subcellular location">
    <subcellularLocation>
        <location evidence="2">Cell junction</location>
        <location evidence="2">Gap junction</location>
    </subcellularLocation>
    <subcellularLocation>
        <location evidence="3 12">Cell membrane</location>
        <topology evidence="3 12">Multi-pass membrane protein</topology>
    </subcellularLocation>
</comment>
<dbReference type="PRINTS" id="PR00206">
    <property type="entry name" value="CONNEXIN"/>
</dbReference>
<dbReference type="PROSITE" id="PS00407">
    <property type="entry name" value="CONNEXINS_1"/>
    <property type="match status" value="1"/>
</dbReference>
<evidence type="ECO:0000256" key="14">
    <source>
        <dbReference type="SAM" id="Phobius"/>
    </source>
</evidence>
<dbReference type="GeneID" id="103188297"/>
<evidence type="ECO:0000313" key="18">
    <source>
        <dbReference type="Proteomes" id="UP000314986"/>
    </source>
</evidence>
<dbReference type="SMART" id="SM01089">
    <property type="entry name" value="Connexin_CCC"/>
    <property type="match status" value="1"/>
</dbReference>
<comment type="similarity">
    <text evidence="11">Belongs to the connexin family. Delta-type subfamily.</text>
</comment>
<dbReference type="PANTHER" id="PTHR11984:SF52">
    <property type="entry name" value="GAP JUNCTION GAMMA-2 PROTEIN"/>
    <property type="match status" value="1"/>
</dbReference>
<evidence type="ECO:0000256" key="9">
    <source>
        <dbReference type="ARBA" id="ARBA00022989"/>
    </source>
</evidence>
<comment type="function">
    <text evidence="1 12">One gap junction consists of a cluster of closely packed pairs of transmembrane channels, the connexons, through which materials of low MW diffuse from one cell to a neighboring cell.</text>
</comment>
<evidence type="ECO:0000256" key="1">
    <source>
        <dbReference type="ARBA" id="ARBA00003922"/>
    </source>
</evidence>
<dbReference type="Gene3D" id="1.20.1440.80">
    <property type="entry name" value="Gap junction channel protein cysteine-rich domain"/>
    <property type="match status" value="1"/>
</dbReference>
<dbReference type="InterPro" id="IPR013092">
    <property type="entry name" value="Connexin_N"/>
</dbReference>
<evidence type="ECO:0000256" key="13">
    <source>
        <dbReference type="SAM" id="MobiDB-lite"/>
    </source>
</evidence>
<reference evidence="18" key="1">
    <citation type="journal article" date="2006" name="Science">
        <title>Ancient noncoding elements conserved in the human genome.</title>
        <authorList>
            <person name="Venkatesh B."/>
            <person name="Kirkness E.F."/>
            <person name="Loh Y.H."/>
            <person name="Halpern A.L."/>
            <person name="Lee A.P."/>
            <person name="Johnson J."/>
            <person name="Dandona N."/>
            <person name="Viswanathan L.D."/>
            <person name="Tay A."/>
            <person name="Venter J.C."/>
            <person name="Strausberg R.L."/>
            <person name="Brenner S."/>
        </authorList>
    </citation>
    <scope>NUCLEOTIDE SEQUENCE [LARGE SCALE GENOMIC DNA]</scope>
</reference>
<dbReference type="InParanoid" id="A0A4W3HQL3"/>
<evidence type="ECO:0000256" key="7">
    <source>
        <dbReference type="ARBA" id="ARBA00022868"/>
    </source>
</evidence>
<feature type="transmembrane region" description="Helical" evidence="14">
    <location>
        <begin position="79"/>
        <end position="99"/>
    </location>
</feature>
<keyword evidence="9 14" id="KW-1133">Transmembrane helix</keyword>
<dbReference type="InterPro" id="IPR019570">
    <property type="entry name" value="Connexin_CCC"/>
</dbReference>